<dbReference type="EMBL" id="CAXDID020000189">
    <property type="protein sequence ID" value="CAL6051693.1"/>
    <property type="molecule type" value="Genomic_DNA"/>
</dbReference>
<sequence>MRRHSTCLQGNAFGDDGFQSALSSEYYKKQSKSSCNLDSKPPINNDHIRHLAAIQESLNDQSKFNALQNQPSSIYMKGEYSIPTKELSSDYSRNSLFTPSVKSDSEEKIEKIDVYEKLMKKVCPSQKLNMDYDVQVLLGSNNINKDFDRLQSLNCCALDESTYVFSKNIDEIERLVKEIMAVPQDQTAKYKDYDIFIQPYHQDHETDANVQEQIFQLKSRSQNYIQVLQKYACAPLVVHFEQKLLNACKHAHTEKELEMLVQMQLRRNGLPVVVLESLTDFVSRHVLISRAFIEKLEKREKLISIQELLQKIISHYRKEGAFIQYMRSSKSYSEVKKAVGDMFYVRDQLWTLLE</sequence>
<evidence type="ECO:0000313" key="3">
    <source>
        <dbReference type="Proteomes" id="UP001642409"/>
    </source>
</evidence>
<organism evidence="1">
    <name type="scientific">Hexamita inflata</name>
    <dbReference type="NCBI Taxonomy" id="28002"/>
    <lineage>
        <taxon>Eukaryota</taxon>
        <taxon>Metamonada</taxon>
        <taxon>Diplomonadida</taxon>
        <taxon>Hexamitidae</taxon>
        <taxon>Hexamitinae</taxon>
        <taxon>Hexamita</taxon>
    </lineage>
</organism>
<name>A0AA86UTY2_9EUKA</name>
<gene>
    <name evidence="2" type="ORF">HINF_LOCUS44492</name>
    <name evidence="1" type="ORF">HINF_LOCUS55454</name>
</gene>
<evidence type="ECO:0000313" key="1">
    <source>
        <dbReference type="EMBL" id="CAI9967809.1"/>
    </source>
</evidence>
<evidence type="ECO:0000313" key="2">
    <source>
        <dbReference type="EMBL" id="CAL6051693.1"/>
    </source>
</evidence>
<accession>A0AA86UTY2</accession>
<comment type="caution">
    <text evidence="1">The sequence shown here is derived from an EMBL/GenBank/DDBJ whole genome shotgun (WGS) entry which is preliminary data.</text>
</comment>
<keyword evidence="3" id="KW-1185">Reference proteome</keyword>
<dbReference type="AlphaFoldDB" id="A0AA86UTY2"/>
<reference evidence="2 3" key="2">
    <citation type="submission" date="2024-07" db="EMBL/GenBank/DDBJ databases">
        <authorList>
            <person name="Akdeniz Z."/>
        </authorList>
    </citation>
    <scope>NUCLEOTIDE SEQUENCE [LARGE SCALE GENOMIC DNA]</scope>
</reference>
<dbReference type="EMBL" id="CATOUU010001030">
    <property type="protein sequence ID" value="CAI9967809.1"/>
    <property type="molecule type" value="Genomic_DNA"/>
</dbReference>
<reference evidence="1" key="1">
    <citation type="submission" date="2023-06" db="EMBL/GenBank/DDBJ databases">
        <authorList>
            <person name="Kurt Z."/>
        </authorList>
    </citation>
    <scope>NUCLEOTIDE SEQUENCE</scope>
</reference>
<dbReference type="Proteomes" id="UP001642409">
    <property type="component" value="Unassembled WGS sequence"/>
</dbReference>
<proteinExistence type="predicted"/>
<protein>
    <submittedName>
        <fullName evidence="2">Hypothetical_protein</fullName>
    </submittedName>
</protein>